<reference evidence="1 2" key="1">
    <citation type="submission" date="2015-11" db="EMBL/GenBank/DDBJ databases">
        <authorList>
            <person name="Sahl J."/>
            <person name="Wagner D."/>
            <person name="Keim P."/>
        </authorList>
    </citation>
    <scope>NUCLEOTIDE SEQUENCE [LARGE SCALE GENOMIC DNA]</scope>
    <source>
        <strain evidence="1 2">BDU18</strain>
    </source>
</reference>
<gene>
    <name evidence="1" type="ORF">WS72_05405</name>
</gene>
<organism evidence="1 2">
    <name type="scientific">Burkholderia savannae</name>
    <dbReference type="NCBI Taxonomy" id="1637837"/>
    <lineage>
        <taxon>Bacteria</taxon>
        <taxon>Pseudomonadati</taxon>
        <taxon>Pseudomonadota</taxon>
        <taxon>Betaproteobacteria</taxon>
        <taxon>Burkholderiales</taxon>
        <taxon>Burkholderiaceae</taxon>
        <taxon>Burkholderia</taxon>
        <taxon>pseudomallei group</taxon>
    </lineage>
</organism>
<comment type="caution">
    <text evidence="1">The sequence shown here is derived from an EMBL/GenBank/DDBJ whole genome shotgun (WGS) entry which is preliminary data.</text>
</comment>
<dbReference type="EMBL" id="LNJQ01000001">
    <property type="protein sequence ID" value="KWZ42364.1"/>
    <property type="molecule type" value="Genomic_DNA"/>
</dbReference>
<sequence length="67" mass="7802">MTKVWRVGHAENQREFIMLQYTIGGKPTAFRQYCCNVVSNSRRRTLQSRDDAHDSACETARVRVERA</sequence>
<protein>
    <submittedName>
        <fullName evidence="1">Uncharacterized protein</fullName>
    </submittedName>
</protein>
<proteinExistence type="predicted"/>
<evidence type="ECO:0000313" key="1">
    <source>
        <dbReference type="EMBL" id="KWZ42364.1"/>
    </source>
</evidence>
<dbReference type="Proteomes" id="UP000070255">
    <property type="component" value="Unassembled WGS sequence"/>
</dbReference>
<accession>A0ABR5TBH9</accession>
<name>A0ABR5TBH9_9BURK</name>
<keyword evidence="2" id="KW-1185">Reference proteome</keyword>
<evidence type="ECO:0000313" key="2">
    <source>
        <dbReference type="Proteomes" id="UP000070255"/>
    </source>
</evidence>